<dbReference type="OrthoDB" id="4062651at2759"/>
<feature type="non-terminal residue" evidence="2">
    <location>
        <position position="1"/>
    </location>
</feature>
<name>A0A851FYY1_PITSO</name>
<dbReference type="InterPro" id="IPR008979">
    <property type="entry name" value="Galactose-bd-like_sf"/>
</dbReference>
<dbReference type="AlphaFoldDB" id="A0A851FYY1"/>
<evidence type="ECO:0000313" key="2">
    <source>
        <dbReference type="EMBL" id="NWI97103.1"/>
    </source>
</evidence>
<comment type="caution">
    <text evidence="2">The sequence shown here is derived from an EMBL/GenBank/DDBJ whole genome shotgun (WGS) entry which is preliminary data.</text>
</comment>
<dbReference type="EMBL" id="WEKX01027576">
    <property type="protein sequence ID" value="NWI97103.1"/>
    <property type="molecule type" value="Genomic_DNA"/>
</dbReference>
<dbReference type="Pfam" id="PF01404">
    <property type="entry name" value="Ephrin_lbd"/>
    <property type="match status" value="1"/>
</dbReference>
<feature type="non-terminal residue" evidence="2">
    <location>
        <position position="46"/>
    </location>
</feature>
<dbReference type="SUPFAM" id="SSF49785">
    <property type="entry name" value="Galactose-binding domain-like"/>
    <property type="match status" value="1"/>
</dbReference>
<sequence>ETLLDTRLETSDLHWTVHPEGEGQWEEVSALDPDLGGPVRTFEVCS</sequence>
<feature type="domain" description="Eph LBD" evidence="1">
    <location>
        <begin position="1"/>
        <end position="46"/>
    </location>
</feature>
<gene>
    <name evidence="2" type="primary">Ephb4_0</name>
    <name evidence="2" type="ORF">PITSOR_R15208</name>
</gene>
<dbReference type="Proteomes" id="UP000633448">
    <property type="component" value="Unassembled WGS sequence"/>
</dbReference>
<protein>
    <submittedName>
        <fullName evidence="2">EPHB4 protein</fullName>
    </submittedName>
</protein>
<evidence type="ECO:0000259" key="1">
    <source>
        <dbReference type="Pfam" id="PF01404"/>
    </source>
</evidence>
<keyword evidence="3" id="KW-1185">Reference proteome</keyword>
<organism evidence="2 3">
    <name type="scientific">Pitta sordida</name>
    <name type="common">Hooded pitta</name>
    <dbReference type="NCBI Taxonomy" id="9163"/>
    <lineage>
        <taxon>Eukaryota</taxon>
        <taxon>Metazoa</taxon>
        <taxon>Chordata</taxon>
        <taxon>Craniata</taxon>
        <taxon>Vertebrata</taxon>
        <taxon>Euteleostomi</taxon>
        <taxon>Archelosauria</taxon>
        <taxon>Archosauria</taxon>
        <taxon>Dinosauria</taxon>
        <taxon>Saurischia</taxon>
        <taxon>Theropoda</taxon>
        <taxon>Coelurosauria</taxon>
        <taxon>Aves</taxon>
        <taxon>Neognathae</taxon>
        <taxon>Neoaves</taxon>
        <taxon>Telluraves</taxon>
        <taxon>Australaves</taxon>
        <taxon>Passeriformes</taxon>
        <taxon>Pittidae</taxon>
        <taxon>Pitta</taxon>
    </lineage>
</organism>
<dbReference type="InterPro" id="IPR001090">
    <property type="entry name" value="Ephrin_rcpt_lig-bd_dom"/>
</dbReference>
<reference evidence="2" key="1">
    <citation type="submission" date="2019-10" db="EMBL/GenBank/DDBJ databases">
        <title>Bird 10,000 Genomes (B10K) Project - Family phase.</title>
        <authorList>
            <person name="Zhang G."/>
        </authorList>
    </citation>
    <scope>NUCLEOTIDE SEQUENCE</scope>
    <source>
        <strain evidence="2">B10K-DU-002-53</strain>
        <tissue evidence="2">Muscle</tissue>
    </source>
</reference>
<accession>A0A851FYY1</accession>
<evidence type="ECO:0000313" key="3">
    <source>
        <dbReference type="Proteomes" id="UP000633448"/>
    </source>
</evidence>
<proteinExistence type="predicted"/>
<dbReference type="Gene3D" id="2.60.120.260">
    <property type="entry name" value="Galactose-binding domain-like"/>
    <property type="match status" value="1"/>
</dbReference>